<feature type="transmembrane region" description="Helical" evidence="8">
    <location>
        <begin position="139"/>
        <end position="161"/>
    </location>
</feature>
<feature type="transmembrane region" description="Helical" evidence="8">
    <location>
        <begin position="108"/>
        <end position="127"/>
    </location>
</feature>
<dbReference type="Gene3D" id="1.50.10.150">
    <property type="entry name" value="Voltage-dependent anion channel"/>
    <property type="match status" value="1"/>
</dbReference>
<dbReference type="PANTHER" id="PTHR31686:SF1">
    <property type="entry name" value="SULFITE EFFLUX PUMP SSU1"/>
    <property type="match status" value="1"/>
</dbReference>
<evidence type="ECO:0000256" key="6">
    <source>
        <dbReference type="ARBA" id="ARBA00022989"/>
    </source>
</evidence>
<reference evidence="9" key="1">
    <citation type="submission" date="2024-05" db="EMBL/GenBank/DDBJ databases">
        <title>30 novel species of actinomycetes from the DSMZ collection.</title>
        <authorList>
            <person name="Nouioui I."/>
        </authorList>
    </citation>
    <scope>NUCLEOTIDE SEQUENCE</scope>
    <source>
        <strain evidence="9">DSM 41529</strain>
    </source>
</reference>
<feature type="transmembrane region" description="Helical" evidence="8">
    <location>
        <begin position="319"/>
        <end position="340"/>
    </location>
</feature>
<comment type="caution">
    <text evidence="9">The sequence shown here is derived from an EMBL/GenBank/DDBJ whole genome shotgun (WGS) entry which is preliminary data.</text>
</comment>
<dbReference type="PANTHER" id="PTHR31686">
    <property type="match status" value="1"/>
</dbReference>
<feature type="transmembrane region" description="Helical" evidence="8">
    <location>
        <begin position="346"/>
        <end position="367"/>
    </location>
</feature>
<feature type="transmembrane region" description="Helical" evidence="8">
    <location>
        <begin position="208"/>
        <end position="232"/>
    </location>
</feature>
<evidence type="ECO:0000256" key="7">
    <source>
        <dbReference type="ARBA" id="ARBA00023136"/>
    </source>
</evidence>
<evidence type="ECO:0000256" key="3">
    <source>
        <dbReference type="ARBA" id="ARBA00022448"/>
    </source>
</evidence>
<keyword evidence="7 8" id="KW-0472">Membrane</keyword>
<feature type="transmembrane region" description="Helical" evidence="8">
    <location>
        <begin position="40"/>
        <end position="57"/>
    </location>
</feature>
<sequence>MPPLTAPRPPAHDAGRRLPAGLLRDLDHPAQLFENLGPNWYASVMGTGIVATAAAGLPVRVPGLHTAATFVWALAAAWLVALTAAWAVHWTRHRDRARAHAGHPVMAHFWGAPAMALLTVGAGALTLGQDWLGRPTAVAIDVSLWSAGTLLGLVTAVWIPYRAMTGHATAPDAAFGGWLMPVVPPMVSAATGAALVPHTAAGQPRLTLLLACYAMFGISLLASLVIITQIWARLMHHKVGPAAMTPTLWIVLGPLGQSVTAADLLGAAAHSALPRPYATGAEVFGFLYGVPVWGFAMMWLALAAALTRRTARRGLPFSLTWWSFTFPVGTCVTGTSALALRLHSTPLAALAVALFALLLTAWVTVALRTARAAARGALFA</sequence>
<dbReference type="RefSeq" id="WP_311723312.1">
    <property type="nucleotide sequence ID" value="NZ_JAVRFD010000003.1"/>
</dbReference>
<organism evidence="9 10">
    <name type="scientific">Streptomyces lonegramiae</name>
    <dbReference type="NCBI Taxonomy" id="3075524"/>
    <lineage>
        <taxon>Bacteria</taxon>
        <taxon>Bacillati</taxon>
        <taxon>Actinomycetota</taxon>
        <taxon>Actinomycetes</taxon>
        <taxon>Kitasatosporales</taxon>
        <taxon>Streptomycetaceae</taxon>
        <taxon>Streptomyces</taxon>
    </lineage>
</organism>
<evidence type="ECO:0000256" key="2">
    <source>
        <dbReference type="ARBA" id="ARBA00008566"/>
    </source>
</evidence>
<proteinExistence type="inferred from homology"/>
<dbReference type="InterPro" id="IPR038665">
    <property type="entry name" value="Voltage-dep_anion_channel_sf"/>
</dbReference>
<keyword evidence="3" id="KW-0813">Transport</keyword>
<keyword evidence="4" id="KW-1003">Cell membrane</keyword>
<protein>
    <submittedName>
        <fullName evidence="9">TDT family transporter</fullName>
    </submittedName>
</protein>
<dbReference type="Proteomes" id="UP001180754">
    <property type="component" value="Unassembled WGS sequence"/>
</dbReference>
<dbReference type="CDD" id="cd09320">
    <property type="entry name" value="TDT_like_2"/>
    <property type="match status" value="1"/>
</dbReference>
<evidence type="ECO:0000256" key="1">
    <source>
        <dbReference type="ARBA" id="ARBA00004651"/>
    </source>
</evidence>
<gene>
    <name evidence="9" type="ORF">RND15_09540</name>
</gene>
<accession>A0ABU2XAL7</accession>
<evidence type="ECO:0000256" key="5">
    <source>
        <dbReference type="ARBA" id="ARBA00022692"/>
    </source>
</evidence>
<feature type="transmembrane region" description="Helical" evidence="8">
    <location>
        <begin position="283"/>
        <end position="307"/>
    </location>
</feature>
<keyword evidence="5 8" id="KW-0812">Transmembrane</keyword>
<evidence type="ECO:0000256" key="8">
    <source>
        <dbReference type="SAM" id="Phobius"/>
    </source>
</evidence>
<keyword evidence="10" id="KW-1185">Reference proteome</keyword>
<comment type="subcellular location">
    <subcellularLocation>
        <location evidence="1">Cell membrane</location>
        <topology evidence="1">Multi-pass membrane protein</topology>
    </subcellularLocation>
</comment>
<evidence type="ECO:0000313" key="10">
    <source>
        <dbReference type="Proteomes" id="UP001180754"/>
    </source>
</evidence>
<evidence type="ECO:0000313" key="9">
    <source>
        <dbReference type="EMBL" id="MDT0542962.1"/>
    </source>
</evidence>
<name>A0ABU2XAL7_9ACTN</name>
<keyword evidence="6 8" id="KW-1133">Transmembrane helix</keyword>
<dbReference type="EMBL" id="JAVRFD010000003">
    <property type="protein sequence ID" value="MDT0542962.1"/>
    <property type="molecule type" value="Genomic_DNA"/>
</dbReference>
<feature type="transmembrane region" description="Helical" evidence="8">
    <location>
        <begin position="69"/>
        <end position="88"/>
    </location>
</feature>
<dbReference type="Pfam" id="PF03595">
    <property type="entry name" value="SLAC1"/>
    <property type="match status" value="1"/>
</dbReference>
<comment type="similarity">
    <text evidence="2">Belongs to the tellurite-resistance/dicarboxylate transporter (TDT) family.</text>
</comment>
<dbReference type="InterPro" id="IPR004695">
    <property type="entry name" value="SLAC1/Mae1/Ssu1/TehA"/>
</dbReference>
<feature type="transmembrane region" description="Helical" evidence="8">
    <location>
        <begin position="173"/>
        <end position="196"/>
    </location>
</feature>
<dbReference type="InterPro" id="IPR051629">
    <property type="entry name" value="Sulfite_efflux_TDT"/>
</dbReference>
<evidence type="ECO:0000256" key="4">
    <source>
        <dbReference type="ARBA" id="ARBA00022475"/>
    </source>
</evidence>